<feature type="active site" description="Schiff-base intermediate with substrate; via pyruvic acid" evidence="11">
    <location>
        <position position="188"/>
    </location>
</feature>
<dbReference type="KEGG" id="asx:CDL62_05845"/>
<accession>A0A1T5AHL2</accession>
<keyword evidence="5 11" id="KW-0472">Membrane</keyword>
<dbReference type="Pfam" id="PF02666">
    <property type="entry name" value="PS_Dcarbxylase"/>
    <property type="match status" value="1"/>
</dbReference>
<keyword evidence="1 11" id="KW-1003">Cell membrane</keyword>
<feature type="transmembrane region" description="Helical" evidence="12">
    <location>
        <begin position="35"/>
        <end position="54"/>
    </location>
</feature>
<keyword evidence="9 11" id="KW-1208">Phospholipid metabolism</keyword>
<dbReference type="InterPro" id="IPR003817">
    <property type="entry name" value="PS_Dcarbxylase"/>
</dbReference>
<keyword evidence="12" id="KW-0812">Transmembrane</keyword>
<dbReference type="EMBL" id="FUYV01000001">
    <property type="protein sequence ID" value="SKB34436.1"/>
    <property type="molecule type" value="Genomic_DNA"/>
</dbReference>
<keyword evidence="2 11" id="KW-0444">Lipid biosynthesis</keyword>
<dbReference type="EC" id="4.1.1.65" evidence="11"/>
<dbReference type="GO" id="GO:0006646">
    <property type="term" value="P:phosphatidylethanolamine biosynthetic process"/>
    <property type="evidence" value="ECO:0007669"/>
    <property type="project" value="UniProtKB-UniRule"/>
</dbReference>
<evidence type="ECO:0000256" key="8">
    <source>
        <dbReference type="ARBA" id="ARBA00023239"/>
    </source>
</evidence>
<dbReference type="PANTHER" id="PTHR35809">
    <property type="entry name" value="ARCHAETIDYLSERINE DECARBOXYLASE PROENZYME-RELATED"/>
    <property type="match status" value="1"/>
</dbReference>
<feature type="modified residue" description="Pyruvic acid (Ser); by autocatalysis" evidence="11">
    <location>
        <position position="188"/>
    </location>
</feature>
<comment type="cofactor">
    <cofactor evidence="11">
        <name>pyruvate</name>
        <dbReference type="ChEBI" id="CHEBI:15361"/>
    </cofactor>
    <text evidence="11">Binds 1 pyruvoyl group covalently per subunit.</text>
</comment>
<keyword evidence="10 11" id="KW-0670">Pyruvate</keyword>
<reference evidence="13 14" key="1">
    <citation type="submission" date="2017-02" db="EMBL/GenBank/DDBJ databases">
        <authorList>
            <person name="Peterson S.W."/>
        </authorList>
    </citation>
    <scope>NUCLEOTIDE SEQUENCE [LARGE SCALE GENOMIC DNA]</scope>
    <source>
        <strain evidence="13 14">DSM 24412</strain>
    </source>
</reference>
<organism evidence="13 14">
    <name type="scientific">Alkalitalea saponilacus</name>
    <dbReference type="NCBI Taxonomy" id="889453"/>
    <lineage>
        <taxon>Bacteria</taxon>
        <taxon>Pseudomonadati</taxon>
        <taxon>Bacteroidota</taxon>
        <taxon>Bacteroidia</taxon>
        <taxon>Marinilabiliales</taxon>
        <taxon>Marinilabiliaceae</taxon>
        <taxon>Alkalitalea</taxon>
    </lineage>
</organism>
<evidence type="ECO:0000256" key="9">
    <source>
        <dbReference type="ARBA" id="ARBA00023264"/>
    </source>
</evidence>
<protein>
    <recommendedName>
        <fullName evidence="11">Phosphatidylserine decarboxylase proenzyme</fullName>
        <ecNumber evidence="11">4.1.1.65</ecNumber>
    </recommendedName>
    <component>
        <recommendedName>
            <fullName evidence="11">Phosphatidylserine decarboxylase alpha chain</fullName>
        </recommendedName>
    </component>
    <component>
        <recommendedName>
            <fullName evidence="11">Phosphatidylserine decarboxylase beta chain</fullName>
        </recommendedName>
    </component>
</protein>
<dbReference type="RefSeq" id="WP_079556047.1">
    <property type="nucleotide sequence ID" value="NZ_CP021904.1"/>
</dbReference>
<keyword evidence="6 11" id="KW-0865">Zymogen</keyword>
<evidence type="ECO:0000313" key="14">
    <source>
        <dbReference type="Proteomes" id="UP000191055"/>
    </source>
</evidence>
<sequence length="219" mass="24382">MTIHKEGFKILGVTFLGLAAINILLAFIPGSPAQTLKWSVPVSLVVFFFVLNFFRSPRREGYYHENAIIAPADGKIVVVEETEEGEILKGKAIQVSIFMNVFNVHINWFPINGKIRTAVHHSGRFMSAYLPKASTENERTTVAIEHENGSTLVVRQIAGAIARRIVCYAKSENTIKQGDQMGFIKFGSRVDIYLPPGTRIDVRPGQKVVGKQTILGWLE</sequence>
<evidence type="ECO:0000256" key="6">
    <source>
        <dbReference type="ARBA" id="ARBA00023145"/>
    </source>
</evidence>
<evidence type="ECO:0000256" key="11">
    <source>
        <dbReference type="HAMAP-Rule" id="MF_00664"/>
    </source>
</evidence>
<evidence type="ECO:0000256" key="3">
    <source>
        <dbReference type="ARBA" id="ARBA00022793"/>
    </source>
</evidence>
<dbReference type="GO" id="GO:0004609">
    <property type="term" value="F:phosphatidylserine decarboxylase activity"/>
    <property type="evidence" value="ECO:0007669"/>
    <property type="project" value="UniProtKB-UniRule"/>
</dbReference>
<keyword evidence="12" id="KW-1133">Transmembrane helix</keyword>
<evidence type="ECO:0000313" key="13">
    <source>
        <dbReference type="EMBL" id="SKB34436.1"/>
    </source>
</evidence>
<dbReference type="Proteomes" id="UP000191055">
    <property type="component" value="Unassembled WGS sequence"/>
</dbReference>
<dbReference type="OrthoDB" id="9790893at2"/>
<feature type="chain" id="PRO_5023257781" description="Phosphatidylserine decarboxylase alpha chain" evidence="11">
    <location>
        <begin position="188"/>
        <end position="219"/>
    </location>
</feature>
<dbReference type="PANTHER" id="PTHR35809:SF1">
    <property type="entry name" value="ARCHAETIDYLSERINE DECARBOXYLASE PROENZYME-RELATED"/>
    <property type="match status" value="1"/>
</dbReference>
<comment type="similarity">
    <text evidence="11">Belongs to the phosphatidylserine decarboxylase family. PSD-A subfamily.</text>
</comment>
<comment type="subcellular location">
    <subcellularLocation>
        <location evidence="11">Cell membrane</location>
        <topology evidence="11">Peripheral membrane protein</topology>
    </subcellularLocation>
</comment>
<comment type="catalytic activity">
    <reaction evidence="11">
        <text>a 1,2-diacyl-sn-glycero-3-phospho-L-serine + H(+) = a 1,2-diacyl-sn-glycero-3-phosphoethanolamine + CO2</text>
        <dbReference type="Rhea" id="RHEA:20828"/>
        <dbReference type="ChEBI" id="CHEBI:15378"/>
        <dbReference type="ChEBI" id="CHEBI:16526"/>
        <dbReference type="ChEBI" id="CHEBI:57262"/>
        <dbReference type="ChEBI" id="CHEBI:64612"/>
        <dbReference type="EC" id="4.1.1.65"/>
    </reaction>
</comment>
<evidence type="ECO:0000256" key="4">
    <source>
        <dbReference type="ARBA" id="ARBA00023098"/>
    </source>
</evidence>
<comment type="pathway">
    <text evidence="11">Phospholipid metabolism; phosphatidylethanolamine biosynthesis; phosphatidylethanolamine from CDP-diacylglycerol: step 2/2.</text>
</comment>
<feature type="transmembrane region" description="Helical" evidence="12">
    <location>
        <begin position="7"/>
        <end position="29"/>
    </location>
</feature>
<keyword evidence="3 11" id="KW-0210">Decarboxylase</keyword>
<dbReference type="STRING" id="889453.SAMN03080601_00269"/>
<evidence type="ECO:0000256" key="7">
    <source>
        <dbReference type="ARBA" id="ARBA00023209"/>
    </source>
</evidence>
<evidence type="ECO:0000256" key="10">
    <source>
        <dbReference type="ARBA" id="ARBA00023317"/>
    </source>
</evidence>
<feature type="chain" id="PRO_5023257782" description="Phosphatidylserine decarboxylase beta chain" evidence="11">
    <location>
        <begin position="1"/>
        <end position="187"/>
    </location>
</feature>
<keyword evidence="4 11" id="KW-0443">Lipid metabolism</keyword>
<dbReference type="NCBIfam" id="NF003678">
    <property type="entry name" value="PRK05305.1-2"/>
    <property type="match status" value="1"/>
</dbReference>
<evidence type="ECO:0000256" key="12">
    <source>
        <dbReference type="SAM" id="Phobius"/>
    </source>
</evidence>
<dbReference type="HAMAP" id="MF_00664">
    <property type="entry name" value="PS_decarb_PSD_A"/>
    <property type="match status" value="1"/>
</dbReference>
<dbReference type="AlphaFoldDB" id="A0A1T5AHL2"/>
<keyword evidence="14" id="KW-1185">Reference proteome</keyword>
<comment type="subunit">
    <text evidence="11">Heterodimer of a large membrane-associated beta subunit and a small pyruvoyl-containing alpha subunit.</text>
</comment>
<keyword evidence="7 11" id="KW-0594">Phospholipid biosynthesis</keyword>
<dbReference type="UniPathway" id="UPA00558">
    <property type="reaction ID" value="UER00616"/>
</dbReference>
<feature type="site" description="Cleavage (non-hydrolytic); by autocatalysis" evidence="11">
    <location>
        <begin position="187"/>
        <end position="188"/>
    </location>
</feature>
<comment type="function">
    <text evidence="11">Catalyzes the formation of phosphatidylethanolamine (PtdEtn) from phosphatidylserine (PtdSer).</text>
</comment>
<gene>
    <name evidence="11" type="primary">psd</name>
    <name evidence="13" type="ORF">SAMN03080601_00269</name>
</gene>
<name>A0A1T5AHL2_9BACT</name>
<dbReference type="InterPro" id="IPR033175">
    <property type="entry name" value="PSD-A"/>
</dbReference>
<comment type="PTM">
    <text evidence="11">Is synthesized initially as an inactive proenzyme. Formation of the active enzyme involves a self-maturation process in which the active site pyruvoyl group is generated from an internal serine residue via an autocatalytic post-translational modification. Two non-identical subunits are generated from the proenzyme in this reaction, and the pyruvate is formed at the N-terminus of the alpha chain, which is derived from the carboxyl end of the proenzyme. The post-translation cleavage follows an unusual pathway, termed non-hydrolytic serinolysis, in which the side chain hydroxyl group of the serine supplies its oxygen atom to form the C-terminus of the beta chain, while the remainder of the serine residue undergoes an oxidative deamination to produce ammonia and the pyruvoyl prosthetic group on the alpha chain.</text>
</comment>
<evidence type="ECO:0000256" key="2">
    <source>
        <dbReference type="ARBA" id="ARBA00022516"/>
    </source>
</evidence>
<evidence type="ECO:0000256" key="1">
    <source>
        <dbReference type="ARBA" id="ARBA00022475"/>
    </source>
</evidence>
<keyword evidence="8 11" id="KW-0456">Lyase</keyword>
<proteinExistence type="inferred from homology"/>
<evidence type="ECO:0000256" key="5">
    <source>
        <dbReference type="ARBA" id="ARBA00023136"/>
    </source>
</evidence>
<dbReference type="GO" id="GO:0005886">
    <property type="term" value="C:plasma membrane"/>
    <property type="evidence" value="ECO:0007669"/>
    <property type="project" value="UniProtKB-SubCell"/>
</dbReference>